<keyword evidence="1" id="KW-0812">Transmembrane</keyword>
<sequence length="165" mass="18768">MSSIEEKLWEYIDGTCTPAEREAIDQLITCDEHYRHKYQELLAFNQEMATDMELDEPPMAFTYHVMETVRTEYATQHPLKTRVNKSLIGVIGGFFIVSIIAMLVLVLASLDWSAGGQFASNSTHLPDFKNLIGGTTLKIFLFFDTILLLYLADRLLHNGILHKQA</sequence>
<keyword evidence="1" id="KW-0472">Membrane</keyword>
<name>A0ABP7WMM4_9SPHI</name>
<evidence type="ECO:0008006" key="4">
    <source>
        <dbReference type="Google" id="ProtNLM"/>
    </source>
</evidence>
<feature type="transmembrane region" description="Helical" evidence="1">
    <location>
        <begin position="87"/>
        <end position="110"/>
    </location>
</feature>
<protein>
    <recommendedName>
        <fullName evidence="4">Zinc finger protein</fullName>
    </recommendedName>
</protein>
<gene>
    <name evidence="2" type="ORF">GCM10022392_12510</name>
</gene>
<dbReference type="RefSeq" id="WP_345101915.1">
    <property type="nucleotide sequence ID" value="NZ_BAABCV010000004.1"/>
</dbReference>
<feature type="transmembrane region" description="Helical" evidence="1">
    <location>
        <begin position="130"/>
        <end position="152"/>
    </location>
</feature>
<accession>A0ABP7WMM4</accession>
<comment type="caution">
    <text evidence="2">The sequence shown here is derived from an EMBL/GenBank/DDBJ whole genome shotgun (WGS) entry which is preliminary data.</text>
</comment>
<proteinExistence type="predicted"/>
<evidence type="ECO:0000313" key="2">
    <source>
        <dbReference type="EMBL" id="GAA4091978.1"/>
    </source>
</evidence>
<keyword evidence="3" id="KW-1185">Reference proteome</keyword>
<dbReference type="EMBL" id="BAABCV010000004">
    <property type="protein sequence ID" value="GAA4091978.1"/>
    <property type="molecule type" value="Genomic_DNA"/>
</dbReference>
<dbReference type="Proteomes" id="UP001500841">
    <property type="component" value="Unassembled WGS sequence"/>
</dbReference>
<evidence type="ECO:0000313" key="3">
    <source>
        <dbReference type="Proteomes" id="UP001500841"/>
    </source>
</evidence>
<keyword evidence="1" id="KW-1133">Transmembrane helix</keyword>
<reference evidence="3" key="1">
    <citation type="journal article" date="2019" name="Int. J. Syst. Evol. Microbiol.">
        <title>The Global Catalogue of Microorganisms (GCM) 10K type strain sequencing project: providing services to taxonomists for standard genome sequencing and annotation.</title>
        <authorList>
            <consortium name="The Broad Institute Genomics Platform"/>
            <consortium name="The Broad Institute Genome Sequencing Center for Infectious Disease"/>
            <person name="Wu L."/>
            <person name="Ma J."/>
        </authorList>
    </citation>
    <scope>NUCLEOTIDE SEQUENCE [LARGE SCALE GENOMIC DNA]</scope>
    <source>
        <strain evidence="3">JCM 17085</strain>
    </source>
</reference>
<evidence type="ECO:0000256" key="1">
    <source>
        <dbReference type="SAM" id="Phobius"/>
    </source>
</evidence>
<organism evidence="2 3">
    <name type="scientific">Mucilaginibacter panaciglaebae</name>
    <dbReference type="NCBI Taxonomy" id="502331"/>
    <lineage>
        <taxon>Bacteria</taxon>
        <taxon>Pseudomonadati</taxon>
        <taxon>Bacteroidota</taxon>
        <taxon>Sphingobacteriia</taxon>
        <taxon>Sphingobacteriales</taxon>
        <taxon>Sphingobacteriaceae</taxon>
        <taxon>Mucilaginibacter</taxon>
    </lineage>
</organism>